<dbReference type="EMBL" id="BARW01012842">
    <property type="protein sequence ID" value="GAI73839.1"/>
    <property type="molecule type" value="Genomic_DNA"/>
</dbReference>
<gene>
    <name evidence="1" type="ORF">S12H4_23936</name>
</gene>
<comment type="caution">
    <text evidence="1">The sequence shown here is derived from an EMBL/GenBank/DDBJ whole genome shotgun (WGS) entry which is preliminary data.</text>
</comment>
<reference evidence="1" key="1">
    <citation type="journal article" date="2014" name="Front. Microbiol.">
        <title>High frequency of phylogenetically diverse reductive dehalogenase-homologous genes in deep subseafloor sedimentary metagenomes.</title>
        <authorList>
            <person name="Kawai M."/>
            <person name="Futagami T."/>
            <person name="Toyoda A."/>
            <person name="Takaki Y."/>
            <person name="Nishi S."/>
            <person name="Hori S."/>
            <person name="Arai W."/>
            <person name="Tsubouchi T."/>
            <person name="Morono Y."/>
            <person name="Uchiyama I."/>
            <person name="Ito T."/>
            <person name="Fujiyama A."/>
            <person name="Inagaki F."/>
            <person name="Takami H."/>
        </authorList>
    </citation>
    <scope>NUCLEOTIDE SEQUENCE</scope>
    <source>
        <strain evidence="1">Expedition CK06-06</strain>
    </source>
</reference>
<protein>
    <recommendedName>
        <fullName evidence="2">LexA repressor DNA-binding domain-containing protein</fullName>
    </recommendedName>
</protein>
<proteinExistence type="predicted"/>
<organism evidence="1">
    <name type="scientific">marine sediment metagenome</name>
    <dbReference type="NCBI Taxonomy" id="412755"/>
    <lineage>
        <taxon>unclassified sequences</taxon>
        <taxon>metagenomes</taxon>
        <taxon>ecological metagenomes</taxon>
    </lineage>
</organism>
<evidence type="ECO:0008006" key="2">
    <source>
        <dbReference type="Google" id="ProtNLM"/>
    </source>
</evidence>
<feature type="non-terminal residue" evidence="1">
    <location>
        <position position="118"/>
    </location>
</feature>
<evidence type="ECO:0000313" key="1">
    <source>
        <dbReference type="EMBL" id="GAI73839.1"/>
    </source>
</evidence>
<name>X1T192_9ZZZZ</name>
<sequence>MSKRTKEYRPTTEQFIFLILYRHDGQENRSRLGISVKDIQKELAFEAGRRPSTRHIRRLLLNLEQKGAIKRDFNYLQAGHLGHESQATRYIIKDAAKGLGFFLTDQELQEREETLEKG</sequence>
<accession>X1T192</accession>
<dbReference type="AlphaFoldDB" id="X1T192"/>